<keyword evidence="3" id="KW-0646">Protease inhibitor</keyword>
<gene>
    <name evidence="3" type="ORF">PHPALM_9767</name>
</gene>
<name>A0A2P4Y6F7_9STRA</name>
<protein>
    <submittedName>
        <fullName evidence="3">Protease inhibitor Epi3</fullName>
    </submittedName>
</protein>
<sequence>MKIALCLALVAVTTSLMGATTVSATKSSDPSTRKLMCSEGHVGPCNDVLCALDDAPVCGSDGITYPNECELGLASMNHPDRHITLVANTTCPIQHPSA</sequence>
<dbReference type="Gene3D" id="3.30.60.30">
    <property type="match status" value="1"/>
</dbReference>
<keyword evidence="1" id="KW-0732">Signal</keyword>
<organism evidence="3 4">
    <name type="scientific">Phytophthora palmivora</name>
    <dbReference type="NCBI Taxonomy" id="4796"/>
    <lineage>
        <taxon>Eukaryota</taxon>
        <taxon>Sar</taxon>
        <taxon>Stramenopiles</taxon>
        <taxon>Oomycota</taxon>
        <taxon>Peronosporomycetes</taxon>
        <taxon>Peronosporales</taxon>
        <taxon>Peronosporaceae</taxon>
        <taxon>Phytophthora</taxon>
    </lineage>
</organism>
<dbReference type="AlphaFoldDB" id="A0A2P4Y6F7"/>
<dbReference type="GO" id="GO:0030414">
    <property type="term" value="F:peptidase inhibitor activity"/>
    <property type="evidence" value="ECO:0007669"/>
    <property type="project" value="UniProtKB-KW"/>
</dbReference>
<dbReference type="InterPro" id="IPR002350">
    <property type="entry name" value="Kazal_dom"/>
</dbReference>
<accession>A0A2P4Y6F7</accession>
<evidence type="ECO:0000313" key="3">
    <source>
        <dbReference type="EMBL" id="POM73390.1"/>
    </source>
</evidence>
<dbReference type="OrthoDB" id="88451at2759"/>
<dbReference type="CDD" id="cd00104">
    <property type="entry name" value="KAZAL_FS"/>
    <property type="match status" value="1"/>
</dbReference>
<reference evidence="3 4" key="1">
    <citation type="journal article" date="2017" name="Genome Biol. Evol.">
        <title>Phytophthora megakarya and P. palmivora, closely related causal agents of cacao black pod rot, underwent increases in genome sizes and gene numbers by different mechanisms.</title>
        <authorList>
            <person name="Ali S.S."/>
            <person name="Shao J."/>
            <person name="Lary D.J."/>
            <person name="Kronmiller B."/>
            <person name="Shen D."/>
            <person name="Strem M.D."/>
            <person name="Amoako-Attah I."/>
            <person name="Akrofi A.Y."/>
            <person name="Begoude B.A."/>
            <person name="Ten Hoopen G.M."/>
            <person name="Coulibaly K."/>
            <person name="Kebe B.I."/>
            <person name="Melnick R.L."/>
            <person name="Guiltinan M.J."/>
            <person name="Tyler B.M."/>
            <person name="Meinhardt L.W."/>
            <person name="Bailey B.A."/>
        </authorList>
    </citation>
    <scope>NUCLEOTIDE SEQUENCE [LARGE SCALE GENOMIC DNA]</scope>
    <source>
        <strain evidence="4">sbr112.9</strain>
    </source>
</reference>
<dbReference type="InterPro" id="IPR036058">
    <property type="entry name" value="Kazal_dom_sf"/>
</dbReference>
<evidence type="ECO:0000256" key="1">
    <source>
        <dbReference type="SAM" id="SignalP"/>
    </source>
</evidence>
<dbReference type="SUPFAM" id="SSF100895">
    <property type="entry name" value="Kazal-type serine protease inhibitors"/>
    <property type="match status" value="1"/>
</dbReference>
<evidence type="ECO:0000259" key="2">
    <source>
        <dbReference type="PROSITE" id="PS51465"/>
    </source>
</evidence>
<feature type="domain" description="Kazal-like" evidence="2">
    <location>
        <begin position="39"/>
        <end position="93"/>
    </location>
</feature>
<keyword evidence="4" id="KW-1185">Reference proteome</keyword>
<dbReference type="SMART" id="SM00280">
    <property type="entry name" value="KAZAL"/>
    <property type="match status" value="1"/>
</dbReference>
<feature type="signal peptide" evidence="1">
    <location>
        <begin position="1"/>
        <end position="24"/>
    </location>
</feature>
<dbReference type="PROSITE" id="PS51465">
    <property type="entry name" value="KAZAL_2"/>
    <property type="match status" value="1"/>
</dbReference>
<dbReference type="Pfam" id="PF00050">
    <property type="entry name" value="Kazal_1"/>
    <property type="match status" value="1"/>
</dbReference>
<proteinExistence type="predicted"/>
<dbReference type="Proteomes" id="UP000237271">
    <property type="component" value="Unassembled WGS sequence"/>
</dbReference>
<evidence type="ECO:0000313" key="4">
    <source>
        <dbReference type="Proteomes" id="UP000237271"/>
    </source>
</evidence>
<feature type="chain" id="PRO_5015174703" evidence="1">
    <location>
        <begin position="25"/>
        <end position="98"/>
    </location>
</feature>
<dbReference type="EMBL" id="NCKW01005154">
    <property type="protein sequence ID" value="POM73390.1"/>
    <property type="molecule type" value="Genomic_DNA"/>
</dbReference>
<comment type="caution">
    <text evidence="3">The sequence shown here is derived from an EMBL/GenBank/DDBJ whole genome shotgun (WGS) entry which is preliminary data.</text>
</comment>